<gene>
    <name evidence="1" type="ORF">NEOLEDRAFT_1245395</name>
</gene>
<dbReference type="Proteomes" id="UP000076761">
    <property type="component" value="Unassembled WGS sequence"/>
</dbReference>
<accession>A0A165NX61</accession>
<evidence type="ECO:0000313" key="2">
    <source>
        <dbReference type="Proteomes" id="UP000076761"/>
    </source>
</evidence>
<proteinExistence type="predicted"/>
<protein>
    <submittedName>
        <fullName evidence="1">Uncharacterized protein</fullName>
    </submittedName>
</protein>
<evidence type="ECO:0000313" key="1">
    <source>
        <dbReference type="EMBL" id="KZT20231.1"/>
    </source>
</evidence>
<sequence length="103" mass="11523">MEYSAMDICFQTIDEHMVQDAPDSEEDSGFADTDMSILEDLFELQDTYPMEIETEAEAEPMSIDSKDGDEDGDVSMMTVEMAAVMEDAVSELCKLLNGCLLFR</sequence>
<name>A0A165NX61_9AGAM</name>
<dbReference type="EMBL" id="KV425624">
    <property type="protein sequence ID" value="KZT20231.1"/>
    <property type="molecule type" value="Genomic_DNA"/>
</dbReference>
<dbReference type="InParanoid" id="A0A165NX61"/>
<organism evidence="1 2">
    <name type="scientific">Neolentinus lepideus HHB14362 ss-1</name>
    <dbReference type="NCBI Taxonomy" id="1314782"/>
    <lineage>
        <taxon>Eukaryota</taxon>
        <taxon>Fungi</taxon>
        <taxon>Dikarya</taxon>
        <taxon>Basidiomycota</taxon>
        <taxon>Agaricomycotina</taxon>
        <taxon>Agaricomycetes</taxon>
        <taxon>Gloeophyllales</taxon>
        <taxon>Gloeophyllaceae</taxon>
        <taxon>Neolentinus</taxon>
    </lineage>
</organism>
<keyword evidence="2" id="KW-1185">Reference proteome</keyword>
<reference evidence="1 2" key="1">
    <citation type="journal article" date="2016" name="Mol. Biol. Evol.">
        <title>Comparative Genomics of Early-Diverging Mushroom-Forming Fungi Provides Insights into the Origins of Lignocellulose Decay Capabilities.</title>
        <authorList>
            <person name="Nagy L.G."/>
            <person name="Riley R."/>
            <person name="Tritt A."/>
            <person name="Adam C."/>
            <person name="Daum C."/>
            <person name="Floudas D."/>
            <person name="Sun H."/>
            <person name="Yadav J.S."/>
            <person name="Pangilinan J."/>
            <person name="Larsson K.H."/>
            <person name="Matsuura K."/>
            <person name="Barry K."/>
            <person name="Labutti K."/>
            <person name="Kuo R."/>
            <person name="Ohm R.A."/>
            <person name="Bhattacharya S.S."/>
            <person name="Shirouzu T."/>
            <person name="Yoshinaga Y."/>
            <person name="Martin F.M."/>
            <person name="Grigoriev I.V."/>
            <person name="Hibbett D.S."/>
        </authorList>
    </citation>
    <scope>NUCLEOTIDE SEQUENCE [LARGE SCALE GENOMIC DNA]</scope>
    <source>
        <strain evidence="1 2">HHB14362 ss-1</strain>
    </source>
</reference>
<dbReference type="AlphaFoldDB" id="A0A165NX61"/>